<dbReference type="InterPro" id="IPR036388">
    <property type="entry name" value="WH-like_DNA-bd_sf"/>
</dbReference>
<dbReference type="RefSeq" id="WP_210656127.1">
    <property type="nucleotide sequence ID" value="NZ_JAGKQQ010000001.1"/>
</dbReference>
<dbReference type="SMART" id="SM00347">
    <property type="entry name" value="HTH_MARR"/>
    <property type="match status" value="1"/>
</dbReference>
<dbReference type="InterPro" id="IPR039422">
    <property type="entry name" value="MarR/SlyA-like"/>
</dbReference>
<dbReference type="SUPFAM" id="SSF46785">
    <property type="entry name" value="Winged helix' DNA-binding domain"/>
    <property type="match status" value="1"/>
</dbReference>
<feature type="domain" description="HTH marR-type" evidence="1">
    <location>
        <begin position="16"/>
        <end position="150"/>
    </location>
</feature>
<comment type="caution">
    <text evidence="2">The sequence shown here is derived from an EMBL/GenBank/DDBJ whole genome shotgun (WGS) entry which is preliminary data.</text>
</comment>
<dbReference type="InterPro" id="IPR000835">
    <property type="entry name" value="HTH_MarR-typ"/>
</dbReference>
<gene>
    <name evidence="2" type="ORF">J8F10_18470</name>
</gene>
<dbReference type="PANTHER" id="PTHR33164:SF101">
    <property type="entry name" value="TRANSCRIPTIONAL REPRESSOR MPRA"/>
    <property type="match status" value="1"/>
</dbReference>
<evidence type="ECO:0000259" key="1">
    <source>
        <dbReference type="PROSITE" id="PS50995"/>
    </source>
</evidence>
<evidence type="ECO:0000313" key="2">
    <source>
        <dbReference type="EMBL" id="MBP3957250.1"/>
    </source>
</evidence>
<name>A0ABS5BU49_9BACT</name>
<dbReference type="EMBL" id="JAGKQQ010000001">
    <property type="protein sequence ID" value="MBP3957250.1"/>
    <property type="molecule type" value="Genomic_DNA"/>
</dbReference>
<evidence type="ECO:0000313" key="3">
    <source>
        <dbReference type="Proteomes" id="UP000676565"/>
    </source>
</evidence>
<protein>
    <submittedName>
        <fullName evidence="2">MarR family transcriptional regulator</fullName>
    </submittedName>
</protein>
<dbReference type="Pfam" id="PF01047">
    <property type="entry name" value="MarR"/>
    <property type="match status" value="1"/>
</dbReference>
<dbReference type="InterPro" id="IPR036390">
    <property type="entry name" value="WH_DNA-bd_sf"/>
</dbReference>
<sequence length="160" mass="18664">MATHTAPPQRRFDSPEQEAFLNLWRTFDRLRAMEEELFARYDLTPQQYNALRLLRAASPEALRTLDLSTRLVSRAPDTTRLLDKLAERQLIERHRPATNRREVRVGITAAGIALLEKLHEPLRECHARQLGHLSRTQLRDLTDLLRTARLPHEDADSSWR</sequence>
<dbReference type="Proteomes" id="UP000676565">
    <property type="component" value="Unassembled WGS sequence"/>
</dbReference>
<proteinExistence type="predicted"/>
<accession>A0ABS5BU49</accession>
<dbReference type="PANTHER" id="PTHR33164">
    <property type="entry name" value="TRANSCRIPTIONAL REGULATOR, MARR FAMILY"/>
    <property type="match status" value="1"/>
</dbReference>
<reference evidence="2 3" key="1">
    <citation type="submission" date="2021-04" db="EMBL/GenBank/DDBJ databases">
        <authorList>
            <person name="Ivanova A."/>
        </authorList>
    </citation>
    <scope>NUCLEOTIDE SEQUENCE [LARGE SCALE GENOMIC DNA]</scope>
    <source>
        <strain evidence="2 3">G18</strain>
    </source>
</reference>
<keyword evidence="3" id="KW-1185">Reference proteome</keyword>
<dbReference type="Gene3D" id="1.10.10.10">
    <property type="entry name" value="Winged helix-like DNA-binding domain superfamily/Winged helix DNA-binding domain"/>
    <property type="match status" value="1"/>
</dbReference>
<dbReference type="PROSITE" id="PS50995">
    <property type="entry name" value="HTH_MARR_2"/>
    <property type="match status" value="1"/>
</dbReference>
<organism evidence="2 3">
    <name type="scientific">Gemmata palustris</name>
    <dbReference type="NCBI Taxonomy" id="2822762"/>
    <lineage>
        <taxon>Bacteria</taxon>
        <taxon>Pseudomonadati</taxon>
        <taxon>Planctomycetota</taxon>
        <taxon>Planctomycetia</taxon>
        <taxon>Gemmatales</taxon>
        <taxon>Gemmataceae</taxon>
        <taxon>Gemmata</taxon>
    </lineage>
</organism>